<organism evidence="12 13">
    <name type="scientific">Shouchella lonarensis</name>
    <dbReference type="NCBI Taxonomy" id="1464122"/>
    <lineage>
        <taxon>Bacteria</taxon>
        <taxon>Bacillati</taxon>
        <taxon>Bacillota</taxon>
        <taxon>Bacilli</taxon>
        <taxon>Bacillales</taxon>
        <taxon>Bacillaceae</taxon>
        <taxon>Shouchella</taxon>
    </lineage>
</organism>
<feature type="transmembrane region" description="Helical" evidence="11">
    <location>
        <begin position="125"/>
        <end position="146"/>
    </location>
</feature>
<dbReference type="InterPro" id="IPR023596">
    <property type="entry name" value="Peptidase_PrsW_arch/bac"/>
</dbReference>
<dbReference type="Proteomes" id="UP000242662">
    <property type="component" value="Unassembled WGS sequence"/>
</dbReference>
<comment type="similarity">
    <text evidence="2">Belongs to the protease PrsW family.</text>
</comment>
<dbReference type="EMBL" id="FMYM01000005">
    <property type="protein sequence ID" value="SDC11994.1"/>
    <property type="molecule type" value="Genomic_DNA"/>
</dbReference>
<evidence type="ECO:0000256" key="7">
    <source>
        <dbReference type="ARBA" id="ARBA00022801"/>
    </source>
</evidence>
<dbReference type="Pfam" id="PF13367">
    <property type="entry name" value="PrsW-protease"/>
    <property type="match status" value="1"/>
</dbReference>
<keyword evidence="4" id="KW-1003">Cell membrane</keyword>
<keyword evidence="13" id="KW-1185">Reference proteome</keyword>
<dbReference type="GO" id="GO:0005886">
    <property type="term" value="C:plasma membrane"/>
    <property type="evidence" value="ECO:0007669"/>
    <property type="project" value="UniProtKB-SubCell"/>
</dbReference>
<keyword evidence="6 11" id="KW-0812">Transmembrane</keyword>
<dbReference type="STRING" id="1464122.SAMN05421737_105212"/>
<dbReference type="PANTHER" id="PTHR36844:SF1">
    <property type="entry name" value="PROTEASE PRSW"/>
    <property type="match status" value="1"/>
</dbReference>
<evidence type="ECO:0000256" key="11">
    <source>
        <dbReference type="SAM" id="Phobius"/>
    </source>
</evidence>
<feature type="transmembrane region" description="Helical" evidence="11">
    <location>
        <begin position="98"/>
        <end position="119"/>
    </location>
</feature>
<evidence type="ECO:0000313" key="13">
    <source>
        <dbReference type="Proteomes" id="UP000242662"/>
    </source>
</evidence>
<dbReference type="RefSeq" id="WP_090775559.1">
    <property type="nucleotide sequence ID" value="NZ_FMYM01000005.1"/>
</dbReference>
<protein>
    <recommendedName>
        <fullName evidence="3">Protease PrsW</fullName>
    </recommendedName>
    <alternativeName>
        <fullName evidence="10">Protease responsible for activating sigma-W</fullName>
    </alternativeName>
</protein>
<accession>A0A1G6IZS6</accession>
<evidence type="ECO:0000256" key="8">
    <source>
        <dbReference type="ARBA" id="ARBA00022989"/>
    </source>
</evidence>
<dbReference type="AlphaFoldDB" id="A0A1G6IZS6"/>
<evidence type="ECO:0000256" key="3">
    <source>
        <dbReference type="ARBA" id="ARBA00018997"/>
    </source>
</evidence>
<evidence type="ECO:0000313" key="12">
    <source>
        <dbReference type="EMBL" id="SDC11994.1"/>
    </source>
</evidence>
<evidence type="ECO:0000256" key="5">
    <source>
        <dbReference type="ARBA" id="ARBA00022670"/>
    </source>
</evidence>
<reference evidence="13" key="1">
    <citation type="submission" date="2016-09" db="EMBL/GenBank/DDBJ databases">
        <authorList>
            <person name="Varghese N."/>
            <person name="Submissions S."/>
        </authorList>
    </citation>
    <scope>NUCLEOTIDE SEQUENCE [LARGE SCALE GENOMIC DNA]</scope>
    <source>
        <strain evidence="13">25nlg</strain>
    </source>
</reference>
<evidence type="ECO:0000256" key="10">
    <source>
        <dbReference type="ARBA" id="ARBA00030345"/>
    </source>
</evidence>
<keyword evidence="7" id="KW-0378">Hydrolase</keyword>
<evidence type="ECO:0000256" key="1">
    <source>
        <dbReference type="ARBA" id="ARBA00004651"/>
    </source>
</evidence>
<keyword evidence="9 11" id="KW-0472">Membrane</keyword>
<evidence type="ECO:0000256" key="9">
    <source>
        <dbReference type="ARBA" id="ARBA00023136"/>
    </source>
</evidence>
<dbReference type="PIRSF" id="PIRSF016933">
    <property type="entry name" value="PrsW"/>
    <property type="match status" value="1"/>
</dbReference>
<feature type="transmembrane region" description="Helical" evidence="11">
    <location>
        <begin position="184"/>
        <end position="202"/>
    </location>
</feature>
<evidence type="ECO:0000256" key="6">
    <source>
        <dbReference type="ARBA" id="ARBA00022692"/>
    </source>
</evidence>
<evidence type="ECO:0000256" key="4">
    <source>
        <dbReference type="ARBA" id="ARBA00022475"/>
    </source>
</evidence>
<keyword evidence="8 11" id="KW-1133">Transmembrane helix</keyword>
<sequence>MLAFMTTVMAPVVSLWCYMYLRDVTYNMFPVIRIFVIGALLVFPVAVLQYAFEVENVFTGILSKSFFLYGFIEEGLKWLMLFIFGYQQSYLKHPRDGILLSVSLALGFATVENGLYLIASGPELVLPRMFFPVASHTIYGIIMGYYMVNAIGQKKKFFYFQWALFIPVFLHGMYDFILMAFEEYFLFVIGPFMILLLFLAYSKLKKTHHLQI</sequence>
<dbReference type="InterPro" id="IPR026898">
    <property type="entry name" value="PrsW"/>
</dbReference>
<dbReference type="GO" id="GO:0008233">
    <property type="term" value="F:peptidase activity"/>
    <property type="evidence" value="ECO:0007669"/>
    <property type="project" value="UniProtKB-KW"/>
</dbReference>
<keyword evidence="5" id="KW-0645">Protease</keyword>
<gene>
    <name evidence="12" type="ORF">SAMN05421737_105212</name>
</gene>
<comment type="subcellular location">
    <subcellularLocation>
        <location evidence="1">Cell membrane</location>
        <topology evidence="1">Multi-pass membrane protein</topology>
    </subcellularLocation>
</comment>
<evidence type="ECO:0000256" key="2">
    <source>
        <dbReference type="ARBA" id="ARBA00009165"/>
    </source>
</evidence>
<dbReference type="PANTHER" id="PTHR36844">
    <property type="entry name" value="PROTEASE PRSW"/>
    <property type="match status" value="1"/>
</dbReference>
<dbReference type="OrthoDB" id="5504276at2"/>
<proteinExistence type="inferred from homology"/>
<feature type="transmembrane region" description="Helical" evidence="11">
    <location>
        <begin position="34"/>
        <end position="52"/>
    </location>
</feature>
<feature type="transmembrane region" description="Helical" evidence="11">
    <location>
        <begin position="158"/>
        <end position="178"/>
    </location>
</feature>
<dbReference type="GO" id="GO:0006508">
    <property type="term" value="P:proteolysis"/>
    <property type="evidence" value="ECO:0007669"/>
    <property type="project" value="UniProtKB-KW"/>
</dbReference>
<feature type="transmembrane region" description="Helical" evidence="11">
    <location>
        <begin position="67"/>
        <end position="86"/>
    </location>
</feature>
<name>A0A1G6IZS6_9BACI</name>